<sequence length="249" mass="27370">MLLMFILIGVAFLAVIGTMTGLGVWTYRDARARGLEAGMWTAIVVLVPNLIGFLLYLLIARKQHKAMCPTCGQKTEASKPFCSNCGADMRDYQNSAHLPLTTGKKTGKAPLVVALACVGITVATMIGAGVAVGMEQPEMFTSKNVSLFQTQTMRPGVWKLSFRYFDGEKARAITIKDGKPQTFRMEASITKGTAELGITVDGEEVKRVSLNELTDEFIWDLSQYPDKSRVVIKLYGEKSSGKINMNWKN</sequence>
<keyword evidence="1" id="KW-0812">Transmembrane</keyword>
<dbReference type="OrthoDB" id="122883at2"/>
<keyword evidence="1" id="KW-0472">Membrane</keyword>
<organism evidence="2 3">
    <name type="scientific">Paenibacillus oryzae</name>
    <dbReference type="NCBI Taxonomy" id="1844972"/>
    <lineage>
        <taxon>Bacteria</taxon>
        <taxon>Bacillati</taxon>
        <taxon>Bacillota</taxon>
        <taxon>Bacilli</taxon>
        <taxon>Bacillales</taxon>
        <taxon>Paenibacillaceae</taxon>
        <taxon>Paenibacillus</taxon>
    </lineage>
</organism>
<proteinExistence type="predicted"/>
<dbReference type="EMBL" id="LYPA01000045">
    <property type="protein sequence ID" value="OBR66663.1"/>
    <property type="molecule type" value="Genomic_DNA"/>
</dbReference>
<feature type="transmembrane region" description="Helical" evidence="1">
    <location>
        <begin position="111"/>
        <end position="134"/>
    </location>
</feature>
<reference evidence="2 3" key="1">
    <citation type="submission" date="2016-05" db="EMBL/GenBank/DDBJ databases">
        <title>Paenibacillus oryzae. sp. nov., isolated from the rice root.</title>
        <authorList>
            <person name="Zhang J."/>
            <person name="Zhang X."/>
        </authorList>
    </citation>
    <scope>NUCLEOTIDE SEQUENCE [LARGE SCALE GENOMIC DNA]</scope>
    <source>
        <strain evidence="2 3">1DrF-4</strain>
    </source>
</reference>
<dbReference type="Proteomes" id="UP000092024">
    <property type="component" value="Unassembled WGS sequence"/>
</dbReference>
<evidence type="ECO:0008006" key="4">
    <source>
        <dbReference type="Google" id="ProtNLM"/>
    </source>
</evidence>
<dbReference type="STRING" id="1844972.A7K91_07355"/>
<keyword evidence="3" id="KW-1185">Reference proteome</keyword>
<gene>
    <name evidence="2" type="ORF">A7K91_07355</name>
</gene>
<dbReference type="AlphaFoldDB" id="A0A1A5YMA3"/>
<feature type="transmembrane region" description="Helical" evidence="1">
    <location>
        <begin position="37"/>
        <end position="59"/>
    </location>
</feature>
<evidence type="ECO:0000256" key="1">
    <source>
        <dbReference type="SAM" id="Phobius"/>
    </source>
</evidence>
<protein>
    <recommendedName>
        <fullName evidence="4">Zinc-ribbon domain-containing protein</fullName>
    </recommendedName>
</protein>
<keyword evidence="1" id="KW-1133">Transmembrane helix</keyword>
<evidence type="ECO:0000313" key="2">
    <source>
        <dbReference type="EMBL" id="OBR66663.1"/>
    </source>
</evidence>
<comment type="caution">
    <text evidence="2">The sequence shown here is derived from an EMBL/GenBank/DDBJ whole genome shotgun (WGS) entry which is preliminary data.</text>
</comment>
<name>A0A1A5YMA3_9BACL</name>
<evidence type="ECO:0000313" key="3">
    <source>
        <dbReference type="Proteomes" id="UP000092024"/>
    </source>
</evidence>
<dbReference type="RefSeq" id="WP_068681562.1">
    <property type="nucleotide sequence ID" value="NZ_LYPA01000045.1"/>
</dbReference>
<accession>A0A1A5YMA3</accession>